<dbReference type="EMBL" id="CAADHB010000041">
    <property type="protein sequence ID" value="VFK79227.1"/>
    <property type="molecule type" value="Genomic_DNA"/>
</dbReference>
<sequence>MSNIDSMLAMVSKEDPDYARELANKDFIKKEIDNSPKNMRPDDYARWVRNKSYTIPREDAPGFLTSEFHKADDRLKNSFIIVTPDLVNYMHYDVVASYLVKLHTIYLKAIYGAHNFNSYSISGILAIFRSIFKYTNRIDFKVLIDGMIKNSIGSYPIHTAAQLAVKMIKSEQIYIPSSNFDINDYVYHENNNNIETGEVEKLF</sequence>
<dbReference type="AlphaFoldDB" id="A0A451BLR3"/>
<organism evidence="1">
    <name type="scientific">Candidatus Kentrum sp. SD</name>
    <dbReference type="NCBI Taxonomy" id="2126332"/>
    <lineage>
        <taxon>Bacteria</taxon>
        <taxon>Pseudomonadati</taxon>
        <taxon>Pseudomonadota</taxon>
        <taxon>Gammaproteobacteria</taxon>
        <taxon>Candidatus Kentrum</taxon>
    </lineage>
</organism>
<reference evidence="1" key="1">
    <citation type="submission" date="2019-02" db="EMBL/GenBank/DDBJ databases">
        <authorList>
            <person name="Gruber-Vodicka R. H."/>
            <person name="Seah K. B. B."/>
        </authorList>
    </citation>
    <scope>NUCLEOTIDE SEQUENCE</scope>
    <source>
        <strain evidence="1">BECK_S127</strain>
    </source>
</reference>
<protein>
    <submittedName>
        <fullName evidence="1">Uncharacterized protein</fullName>
    </submittedName>
</protein>
<evidence type="ECO:0000313" key="1">
    <source>
        <dbReference type="EMBL" id="VFK79227.1"/>
    </source>
</evidence>
<accession>A0A451BLR3</accession>
<proteinExistence type="predicted"/>
<name>A0A451BLR3_9GAMM</name>
<gene>
    <name evidence="1" type="ORF">BECKSD772D_GA0070982_10417</name>
</gene>